<sequence length="683" mass="76115">MPTTLRGQEEANEACVDTVGEYGKRVKKRGRSAGLYLMSKMSGERMPASTMVRRSTCQLQTIYHQRIMRTISPSDGLGWLYAYVDWGGEWKIESGSGQSGLRIDVELNQLRTSFSNFAVLIGPDFIAHRVQKFRFTVNFVTECMSKNSFSPASGGMFGGRFRHHNRNYRYRRLCRLRTNTPSLIARYARKRRRPLRRKLDISSDTWGSQNIGNTRKRQKRDHTLSSSIGNSSISSNLGGSGIFSDALRAFEQNRELEAMVYCSEAFQNFGMQRQTQDLGEKTGNTKEEIEVLFGEVKPSFEPPLHKVPALNLRLSLLPALPGDLPALLRGLRILEQADPCVETFQMDGGEWVIGGAGELHLEVFEGFEGERYNKQGNRLLNSNSNNKLRNTSNRNNFKCSSEVVRLVDLPALRKERKHRDADEEKLWRNLAKRVCAFGPLGGERGDEGDEGTGDSESKTLPGPELNDGGTDAYDTRMGRQTILKFQLTQQISILSHISSLAQLATRQRPHSAEPATGIAYFLEKVEVNREKLAVEIVLKSVGLQRMLLVIQRSFVLGLRQLVLQMSSRLMDLGNSNSWIQLASLLVDGSPCGYGGTCSSGACRPGSILDIVKAWYSADLQIAIPVTVVGGIVIHLLLYVSITDVVIFVANSVIRLRVKLHSSMRHQRLSSNEFGSFGAKATAG</sequence>
<evidence type="ECO:0000313" key="3">
    <source>
        <dbReference type="EMBL" id="KAJ4463631.1"/>
    </source>
</evidence>
<keyword evidence="2" id="KW-1133">Transmembrane helix</keyword>
<dbReference type="Gene3D" id="3.30.70.870">
    <property type="entry name" value="Elongation Factor G (Translational Gtpase), domain 3"/>
    <property type="match status" value="1"/>
</dbReference>
<evidence type="ECO:0008006" key="5">
    <source>
        <dbReference type="Google" id="ProtNLM"/>
    </source>
</evidence>
<accession>A0A9W8ZPJ7</accession>
<name>A0A9W8ZPJ7_9AGAR</name>
<dbReference type="EMBL" id="JANVFS010000068">
    <property type="protein sequence ID" value="KAJ4463631.1"/>
    <property type="molecule type" value="Genomic_DNA"/>
</dbReference>
<feature type="region of interest" description="Disordered" evidence="1">
    <location>
        <begin position="439"/>
        <end position="472"/>
    </location>
</feature>
<reference evidence="3" key="1">
    <citation type="submission" date="2022-08" db="EMBL/GenBank/DDBJ databases">
        <authorList>
            <consortium name="DOE Joint Genome Institute"/>
            <person name="Min B."/>
            <person name="Riley R."/>
            <person name="Sierra-Patev S."/>
            <person name="Naranjo-Ortiz M."/>
            <person name="Looney B."/>
            <person name="Konkel Z."/>
            <person name="Slot J.C."/>
            <person name="Sakamoto Y."/>
            <person name="Steenwyk J.L."/>
            <person name="Rokas A."/>
            <person name="Carro J."/>
            <person name="Camarero S."/>
            <person name="Ferreira P."/>
            <person name="Molpeceres G."/>
            <person name="Ruiz-Duenas F.J."/>
            <person name="Serrano A."/>
            <person name="Henrissat B."/>
            <person name="Drula E."/>
            <person name="Hughes K.W."/>
            <person name="Mata J.L."/>
            <person name="Ishikawa N.K."/>
            <person name="Vargas-Isla R."/>
            <person name="Ushijima S."/>
            <person name="Smith C.A."/>
            <person name="Ahrendt S."/>
            <person name="Andreopoulos W."/>
            <person name="He G."/>
            <person name="Labutti K."/>
            <person name="Lipzen A."/>
            <person name="Ng V."/>
            <person name="Sandor L."/>
            <person name="Barry K."/>
            <person name="Martinez A.T."/>
            <person name="Xiao Y."/>
            <person name="Gibbons J.G."/>
            <person name="Terashima K."/>
            <person name="Hibbett D.S."/>
            <person name="Grigoriev I.V."/>
        </authorList>
    </citation>
    <scope>NUCLEOTIDE SEQUENCE</scope>
    <source>
        <strain evidence="3">Sp2 HRB7682 ss15</strain>
    </source>
</reference>
<dbReference type="SUPFAM" id="SSF54980">
    <property type="entry name" value="EF-G C-terminal domain-like"/>
    <property type="match status" value="1"/>
</dbReference>
<feature type="compositionally biased region" description="Low complexity" evidence="1">
    <location>
        <begin position="377"/>
        <end position="394"/>
    </location>
</feature>
<reference evidence="3" key="2">
    <citation type="journal article" date="2023" name="Proc. Natl. Acad. Sci. U.S.A.">
        <title>A global phylogenomic analysis of the shiitake genus Lentinula.</title>
        <authorList>
            <person name="Sierra-Patev S."/>
            <person name="Min B."/>
            <person name="Naranjo-Ortiz M."/>
            <person name="Looney B."/>
            <person name="Konkel Z."/>
            <person name="Slot J.C."/>
            <person name="Sakamoto Y."/>
            <person name="Steenwyk J.L."/>
            <person name="Rokas A."/>
            <person name="Carro J."/>
            <person name="Camarero S."/>
            <person name="Ferreira P."/>
            <person name="Molpeceres G."/>
            <person name="Ruiz-Duenas F.J."/>
            <person name="Serrano A."/>
            <person name="Henrissat B."/>
            <person name="Drula E."/>
            <person name="Hughes K.W."/>
            <person name="Mata J.L."/>
            <person name="Ishikawa N.K."/>
            <person name="Vargas-Isla R."/>
            <person name="Ushijima S."/>
            <person name="Smith C.A."/>
            <person name="Donoghue J."/>
            <person name="Ahrendt S."/>
            <person name="Andreopoulos W."/>
            <person name="He G."/>
            <person name="LaButti K."/>
            <person name="Lipzen A."/>
            <person name="Ng V."/>
            <person name="Riley R."/>
            <person name="Sandor L."/>
            <person name="Barry K."/>
            <person name="Martinez A.T."/>
            <person name="Xiao Y."/>
            <person name="Gibbons J.G."/>
            <person name="Terashima K."/>
            <person name="Grigoriev I.V."/>
            <person name="Hibbett D."/>
        </authorList>
    </citation>
    <scope>NUCLEOTIDE SEQUENCE</scope>
    <source>
        <strain evidence="3">Sp2 HRB7682 ss15</strain>
    </source>
</reference>
<protein>
    <recommendedName>
        <fullName evidence="5">Elongation factor 2</fullName>
    </recommendedName>
</protein>
<dbReference type="Proteomes" id="UP001150238">
    <property type="component" value="Unassembled WGS sequence"/>
</dbReference>
<comment type="caution">
    <text evidence="3">The sequence shown here is derived from an EMBL/GenBank/DDBJ whole genome shotgun (WGS) entry which is preliminary data.</text>
</comment>
<dbReference type="AlphaFoldDB" id="A0A9W8ZPJ7"/>
<feature type="transmembrane region" description="Helical" evidence="2">
    <location>
        <begin position="631"/>
        <end position="653"/>
    </location>
</feature>
<dbReference type="InterPro" id="IPR035647">
    <property type="entry name" value="EFG_III/V"/>
</dbReference>
<gene>
    <name evidence="3" type="ORF">C8J55DRAFT_494244</name>
</gene>
<organism evidence="3 4">
    <name type="scientific">Lentinula lateritia</name>
    <dbReference type="NCBI Taxonomy" id="40482"/>
    <lineage>
        <taxon>Eukaryota</taxon>
        <taxon>Fungi</taxon>
        <taxon>Dikarya</taxon>
        <taxon>Basidiomycota</taxon>
        <taxon>Agaricomycotina</taxon>
        <taxon>Agaricomycetes</taxon>
        <taxon>Agaricomycetidae</taxon>
        <taxon>Agaricales</taxon>
        <taxon>Marasmiineae</taxon>
        <taxon>Omphalotaceae</taxon>
        <taxon>Lentinula</taxon>
    </lineage>
</organism>
<keyword evidence="2" id="KW-0812">Transmembrane</keyword>
<feature type="region of interest" description="Disordered" evidence="1">
    <location>
        <begin position="206"/>
        <end position="230"/>
    </location>
</feature>
<evidence type="ECO:0000256" key="1">
    <source>
        <dbReference type="SAM" id="MobiDB-lite"/>
    </source>
</evidence>
<keyword evidence="2" id="KW-0472">Membrane</keyword>
<proteinExistence type="predicted"/>
<evidence type="ECO:0000313" key="4">
    <source>
        <dbReference type="Proteomes" id="UP001150238"/>
    </source>
</evidence>
<feature type="region of interest" description="Disordered" evidence="1">
    <location>
        <begin position="375"/>
        <end position="394"/>
    </location>
</feature>
<evidence type="ECO:0000256" key="2">
    <source>
        <dbReference type="SAM" id="Phobius"/>
    </source>
</evidence>